<feature type="compositionally biased region" description="Low complexity" evidence="1">
    <location>
        <begin position="1574"/>
        <end position="1587"/>
    </location>
</feature>
<feature type="compositionally biased region" description="Basic and acidic residues" evidence="1">
    <location>
        <begin position="162"/>
        <end position="174"/>
    </location>
</feature>
<dbReference type="InterPro" id="IPR021109">
    <property type="entry name" value="Peptidase_aspartic_dom_sf"/>
</dbReference>
<dbReference type="CDD" id="cd01644">
    <property type="entry name" value="RT_pepA17"/>
    <property type="match status" value="1"/>
</dbReference>
<evidence type="ECO:0000259" key="2">
    <source>
        <dbReference type="PROSITE" id="PS50994"/>
    </source>
</evidence>
<keyword evidence="4" id="KW-1185">Reference proteome</keyword>
<dbReference type="STRING" id="27835.A0A0N4YD35"/>
<gene>
    <name evidence="3" type="ORF">NBR_LOCUS14509</name>
</gene>
<dbReference type="InterPro" id="IPR008737">
    <property type="entry name" value="DUF1758"/>
</dbReference>
<evidence type="ECO:0000313" key="4">
    <source>
        <dbReference type="Proteomes" id="UP000271162"/>
    </source>
</evidence>
<dbReference type="EMBL" id="UYSL01021389">
    <property type="protein sequence ID" value="VDL78098.1"/>
    <property type="molecule type" value="Genomic_DNA"/>
</dbReference>
<protein>
    <submittedName>
        <fullName evidence="5">Integrase catalytic domain-containing protein</fullName>
    </submittedName>
</protein>
<dbReference type="CDD" id="cd00303">
    <property type="entry name" value="retropepsin_like"/>
    <property type="match status" value="1"/>
</dbReference>
<dbReference type="InterPro" id="IPR040676">
    <property type="entry name" value="DUF5641"/>
</dbReference>
<dbReference type="InterPro" id="IPR012337">
    <property type="entry name" value="RNaseH-like_sf"/>
</dbReference>
<name>A0A0N4YD35_NIPBR</name>
<dbReference type="InterPro" id="IPR036397">
    <property type="entry name" value="RNaseH_sf"/>
</dbReference>
<dbReference type="Gene3D" id="3.10.10.10">
    <property type="entry name" value="HIV Type 1 Reverse Transcriptase, subunit A, domain 1"/>
    <property type="match status" value="1"/>
</dbReference>
<dbReference type="SUPFAM" id="SSF53098">
    <property type="entry name" value="Ribonuclease H-like"/>
    <property type="match status" value="1"/>
</dbReference>
<proteinExistence type="predicted"/>
<dbReference type="Gene3D" id="2.40.70.10">
    <property type="entry name" value="Acid Proteases"/>
    <property type="match status" value="1"/>
</dbReference>
<sequence length="2011" mass="232045">MDNYLTIQTFLQKFHNRIQKAAMEKCLHQNTAATTNSSNTDWTLELWLSTIDDIISQEEKIKEMMSNDIEKKTPQQKPTITRTDLIHSTNSCEYCKGKGHRWHFCQRLATPSARRTFLIDTNRCLNCGCNTHQVAACLSGNCRNCNGRHHTATCTKTTEQVQSKDSRAATDPKRTITQPQSRLNKPTTKEIPKRKPTQSSRQLAVTAEAEKPLEVETTVLQTYEQQPSSTTPRNKVVLLVGSAQVFDFNNKKHEAIVLLDTGSELSFISNDFAGKLNLPTVDNKTLSISTFNSQSPTVKKCEIAELQLCDVEGRHHNLRLHKTDYIMDTIQQAELKQEDLSFINLHDIALSLQPKPSKIQPQILLGCDYLWDLMWPIGKLILPSGLQLIPTKLGYIISGCQSEITSEPTKTFSVVTSNEEKEMWDRYWRLESSGTNEFTGSLQSEREKVNQEILQNFRNTIEKRHDGYYVRLPWKENCTSLPDNKSIAWKRLHSVLKAYQHDRATLKQYDDIFKDQLEKGIIEEVSRHDRTEKRIIHYLPHQAVITPNKETTKMRVVFDASAHYKDKPCLNDVLHQGPLILPDMVSILLRFRAHKIAIISDVEKAFLQVHLHEIDRDATRCMWLKDVTLPPTADNIVIYRFTRVTFGLNSSPFLLAATIDFHLDNVISDINMAAQIKENLYVDNLIIGAEASEEALNKYHTVKNIFNGLNMNLREFLSNDKHFNEKINDVDCSKATCPKVLGLRWNSQNDKIILHGTMCPSKIVTKRTVTMQLASVFDPLGFMVPILLPAKIFLQSLWKDEYRWDTPLSQDLQQQWRIISSEISTFYKEIDRRVLQRNQPLTMFVFTDASKLAISACVYIKSSSTTNLVMAKSKLSTLKSATTIPKLEMNAITLGARLAHFVYSSLKELTHIHQILLFSDSEIALAWIKTPPSCKTAGVLVTNRLREIRTIIRDLQDRGVNCLFGHITTNENPADYGTRGCNITSNDVWWRGPQFIHNDITKTQEYQNMFPITMHNDEEDEETACHVAVTSLSTQKEKELDSRTTFDLSRFSSLFKAQRVVSFVFRFLQRTLQNLTPDRRIAILSNIPALQTTLKSCELSGPELLEAKMAIIRDHQRTIVDDHHIKSQKDLNIQYDENGVLRCYGRLKHASIPTSAKTPIFVAAKTALARLLILEAHNQYHQGVAHTMSTIREKYWIPKLRQQVSQILRRCIPCQRFNNLPYRYPETKDLPKRRVQQTRPFEHIGLDYFGPFHVTNKADKVYGCILTCATTRLIHLELVEDMTTQMFLNALRRFFARRGVPKTITCDNAPTFLLGEKVLHETMKQMLEGTDTINAIARKEIAWIHITPYAPWQGGFYERLIRSIKQSLYKTLGQRKVSFDVLRTMFTEIEAVINSRPLTHQEEKWDQEPIIRPIDFIQQGIILDLPLDHDDSASSDPTYHSPEEAQQLTTQLQVEKALKSSIKLTEEFWHIWRTQYLTSLREHHKRNIDTKRGTTTTPKIGTVVILSEPDQPRNNWAIGRITNLVHDEENTVREVTIELPNKRKVRRPVNRVIPLEIGPDTNTISHSSEHTGLPPELSSSSPTPSVPYNLRKRKQVNYAEGGNEASESMEIVHINSIRCSTWTPMKRSLPSDNTHPHPRFVHPPYPQPHHHLDSQIRTNLQNCAAQEYQYQDYKDSEERKPTRVMRQVPSLLCMQIHVCPFVDCMCYVESSACSMSETSFVVNHNSTYTTFALWSNWHCMHRTNFRPWQHTSSYVNRFRMEEREEWAQFIRNELRRKAQLVEKTPARPSEELIQHRLKTYGTKCYEAAKVTEEAMNEYVNLMACRDDYYNRRGGALQFYLKLKQLHKEHELHVHELKNNAELFMMSHDWYEILVVADEAQELDRLAFLRSLNEEEVFESSNPEDSSYPQPVKVHRSYERKDVARFTQLQLVRLQTVLDEEKTSVEEAKFMSKTIGKYEAEVLSDLRFAMEDLKGEVTSYIQNTTQQLDDMKKALKSTCRANSTKSSKESTV</sequence>
<dbReference type="InterPro" id="IPR043502">
    <property type="entry name" value="DNA/RNA_pol_sf"/>
</dbReference>
<dbReference type="Gene3D" id="3.30.420.10">
    <property type="entry name" value="Ribonuclease H-like superfamily/Ribonuclease H"/>
    <property type="match status" value="1"/>
</dbReference>
<dbReference type="PROSITE" id="PS50994">
    <property type="entry name" value="INTEGRASE"/>
    <property type="match status" value="1"/>
</dbReference>
<dbReference type="Gene3D" id="1.10.340.70">
    <property type="match status" value="1"/>
</dbReference>
<dbReference type="Pfam" id="PF00078">
    <property type="entry name" value="RVT_1"/>
    <property type="match status" value="1"/>
</dbReference>
<dbReference type="OMA" id="HINSIRC"/>
<dbReference type="InterPro" id="IPR008042">
    <property type="entry name" value="Retrotrans_Pao"/>
</dbReference>
<dbReference type="InterPro" id="IPR043128">
    <property type="entry name" value="Rev_trsase/Diguanyl_cyclase"/>
</dbReference>
<evidence type="ECO:0000313" key="3">
    <source>
        <dbReference type="EMBL" id="VDL78098.1"/>
    </source>
</evidence>
<dbReference type="WBParaSite" id="NBR_0001450801-mRNA-1">
    <property type="protein sequence ID" value="NBR_0001450801-mRNA-1"/>
    <property type="gene ID" value="NBR_0001450801"/>
</dbReference>
<organism evidence="5">
    <name type="scientific">Nippostrongylus brasiliensis</name>
    <name type="common">Rat hookworm</name>
    <dbReference type="NCBI Taxonomy" id="27835"/>
    <lineage>
        <taxon>Eukaryota</taxon>
        <taxon>Metazoa</taxon>
        <taxon>Ecdysozoa</taxon>
        <taxon>Nematoda</taxon>
        <taxon>Chromadorea</taxon>
        <taxon>Rhabditida</taxon>
        <taxon>Rhabditina</taxon>
        <taxon>Rhabditomorpha</taxon>
        <taxon>Strongyloidea</taxon>
        <taxon>Heligmosomidae</taxon>
        <taxon>Nippostrongylus</taxon>
    </lineage>
</organism>
<dbReference type="PANTHER" id="PTHR47331:SF1">
    <property type="entry name" value="GAG-LIKE PROTEIN"/>
    <property type="match status" value="1"/>
</dbReference>
<dbReference type="Gene3D" id="3.30.70.270">
    <property type="match status" value="1"/>
</dbReference>
<evidence type="ECO:0000313" key="5">
    <source>
        <dbReference type="WBParaSite" id="NBR_0001450801-mRNA-1"/>
    </source>
</evidence>
<dbReference type="PANTHER" id="PTHR47331">
    <property type="entry name" value="PHD-TYPE DOMAIN-CONTAINING PROTEIN"/>
    <property type="match status" value="1"/>
</dbReference>
<dbReference type="GO" id="GO:0003676">
    <property type="term" value="F:nucleic acid binding"/>
    <property type="evidence" value="ECO:0007669"/>
    <property type="project" value="InterPro"/>
</dbReference>
<evidence type="ECO:0000256" key="1">
    <source>
        <dbReference type="SAM" id="MobiDB-lite"/>
    </source>
</evidence>
<accession>A0A0N4YD35</accession>
<dbReference type="Pfam" id="PF18701">
    <property type="entry name" value="DUF5641"/>
    <property type="match status" value="1"/>
</dbReference>
<dbReference type="InterPro" id="IPR000477">
    <property type="entry name" value="RT_dom"/>
</dbReference>
<feature type="region of interest" description="Disordered" evidence="1">
    <location>
        <begin position="160"/>
        <end position="210"/>
    </location>
</feature>
<dbReference type="Proteomes" id="UP000271162">
    <property type="component" value="Unassembled WGS sequence"/>
</dbReference>
<feature type="compositionally biased region" description="Polar residues" evidence="1">
    <location>
        <begin position="175"/>
        <end position="186"/>
    </location>
</feature>
<dbReference type="InterPro" id="IPR001584">
    <property type="entry name" value="Integrase_cat-core"/>
</dbReference>
<dbReference type="InterPro" id="IPR041588">
    <property type="entry name" value="Integrase_H2C2"/>
</dbReference>
<dbReference type="Pfam" id="PF05585">
    <property type="entry name" value="DUF1758"/>
    <property type="match status" value="1"/>
</dbReference>
<feature type="region of interest" description="Disordered" evidence="1">
    <location>
        <begin position="1557"/>
        <end position="1588"/>
    </location>
</feature>
<dbReference type="GO" id="GO:0042575">
    <property type="term" value="C:DNA polymerase complex"/>
    <property type="evidence" value="ECO:0007669"/>
    <property type="project" value="UniProtKB-ARBA"/>
</dbReference>
<reference evidence="3 4" key="2">
    <citation type="submission" date="2018-11" db="EMBL/GenBank/DDBJ databases">
        <authorList>
            <consortium name="Pathogen Informatics"/>
        </authorList>
    </citation>
    <scope>NUCLEOTIDE SEQUENCE [LARGE SCALE GENOMIC DNA]</scope>
</reference>
<dbReference type="Pfam" id="PF05380">
    <property type="entry name" value="Peptidase_A17"/>
    <property type="match status" value="1"/>
</dbReference>
<dbReference type="GO" id="GO:0015074">
    <property type="term" value="P:DNA integration"/>
    <property type="evidence" value="ECO:0007669"/>
    <property type="project" value="InterPro"/>
</dbReference>
<dbReference type="SUPFAM" id="SSF56672">
    <property type="entry name" value="DNA/RNA polymerases"/>
    <property type="match status" value="1"/>
</dbReference>
<dbReference type="Pfam" id="PF17921">
    <property type="entry name" value="Integrase_H2C2"/>
    <property type="match status" value="1"/>
</dbReference>
<reference evidence="5" key="1">
    <citation type="submission" date="2017-02" db="UniProtKB">
        <authorList>
            <consortium name="WormBaseParasite"/>
        </authorList>
    </citation>
    <scope>IDENTIFICATION</scope>
</reference>
<feature type="domain" description="Integrase catalytic" evidence="2">
    <location>
        <begin position="1236"/>
        <end position="1421"/>
    </location>
</feature>